<evidence type="ECO:0000256" key="1">
    <source>
        <dbReference type="ARBA" id="ARBA00007594"/>
    </source>
</evidence>
<evidence type="ECO:0000256" key="3">
    <source>
        <dbReference type="ARBA" id="ARBA00023274"/>
    </source>
</evidence>
<keyword evidence="3" id="KW-0687">Ribonucleoprotein</keyword>
<evidence type="ECO:0000313" key="5">
    <source>
        <dbReference type="EMBL" id="SUZ59948.1"/>
    </source>
</evidence>
<dbReference type="Gene3D" id="3.30.1390.20">
    <property type="entry name" value="Ribosomal protein L30, ferredoxin-like fold domain"/>
    <property type="match status" value="1"/>
</dbReference>
<dbReference type="PIRSF" id="PIRSF002211">
    <property type="entry name" value="Ribosomal_L30_bac-type"/>
    <property type="match status" value="1"/>
</dbReference>
<proteinExistence type="inferred from homology"/>
<comment type="similarity">
    <text evidence="1">Belongs to the universal ribosomal protein uL30 family.</text>
</comment>
<dbReference type="HAMAP" id="MF_01371_B">
    <property type="entry name" value="Ribosomal_uL30_B"/>
    <property type="match status" value="1"/>
</dbReference>
<gene>
    <name evidence="5" type="ORF">METZ01_LOCUS12802</name>
</gene>
<dbReference type="NCBIfam" id="TIGR01308">
    <property type="entry name" value="rpmD_bact"/>
    <property type="match status" value="1"/>
</dbReference>
<dbReference type="AlphaFoldDB" id="A0A381P190"/>
<dbReference type="Pfam" id="PF00327">
    <property type="entry name" value="Ribosomal_L30"/>
    <property type="match status" value="1"/>
</dbReference>
<dbReference type="GO" id="GO:0006412">
    <property type="term" value="P:translation"/>
    <property type="evidence" value="ECO:0007669"/>
    <property type="project" value="InterPro"/>
</dbReference>
<protein>
    <recommendedName>
        <fullName evidence="4">Large ribosomal subunit protein uL30-like ferredoxin-like fold domain-containing protein</fullName>
    </recommendedName>
</protein>
<dbReference type="GO" id="GO:0003735">
    <property type="term" value="F:structural constituent of ribosome"/>
    <property type="evidence" value="ECO:0007669"/>
    <property type="project" value="InterPro"/>
</dbReference>
<reference evidence="5" key="1">
    <citation type="submission" date="2018-05" db="EMBL/GenBank/DDBJ databases">
        <authorList>
            <person name="Lanie J.A."/>
            <person name="Ng W.-L."/>
            <person name="Kazmierczak K.M."/>
            <person name="Andrzejewski T.M."/>
            <person name="Davidsen T.M."/>
            <person name="Wayne K.J."/>
            <person name="Tettelin H."/>
            <person name="Glass J.I."/>
            <person name="Rusch D."/>
            <person name="Podicherti R."/>
            <person name="Tsui H.-C.T."/>
            <person name="Winkler M.E."/>
        </authorList>
    </citation>
    <scope>NUCLEOTIDE SEQUENCE</scope>
</reference>
<organism evidence="5">
    <name type="scientific">marine metagenome</name>
    <dbReference type="NCBI Taxonomy" id="408172"/>
    <lineage>
        <taxon>unclassified sequences</taxon>
        <taxon>metagenomes</taxon>
        <taxon>ecological metagenomes</taxon>
    </lineage>
</organism>
<accession>A0A381P190</accession>
<dbReference type="InterPro" id="IPR005996">
    <property type="entry name" value="Ribosomal_uL30_bac-type"/>
</dbReference>
<name>A0A381P190_9ZZZZ</name>
<dbReference type="CDD" id="cd01658">
    <property type="entry name" value="Ribosomal_L30"/>
    <property type="match status" value="1"/>
</dbReference>
<dbReference type="EMBL" id="UINC01000710">
    <property type="protein sequence ID" value="SUZ59948.1"/>
    <property type="molecule type" value="Genomic_DNA"/>
</dbReference>
<sequence>MSTTEIEVKLIKSLIGSKSYQRNSVKGLGLSKLGQVVFVKDTDQNRGMINKAKHLLEVKE</sequence>
<evidence type="ECO:0000259" key="4">
    <source>
        <dbReference type="Pfam" id="PF00327"/>
    </source>
</evidence>
<evidence type="ECO:0000256" key="2">
    <source>
        <dbReference type="ARBA" id="ARBA00022980"/>
    </source>
</evidence>
<dbReference type="PANTHER" id="PTHR15892:SF2">
    <property type="entry name" value="LARGE RIBOSOMAL SUBUNIT PROTEIN UL30M"/>
    <property type="match status" value="1"/>
</dbReference>
<dbReference type="PANTHER" id="PTHR15892">
    <property type="entry name" value="MITOCHONDRIAL RIBOSOMAL PROTEIN L30"/>
    <property type="match status" value="1"/>
</dbReference>
<dbReference type="InterPro" id="IPR016082">
    <property type="entry name" value="Ribosomal_uL30_ferredoxin-like"/>
</dbReference>
<dbReference type="InterPro" id="IPR036919">
    <property type="entry name" value="Ribo_uL30_ferredoxin-like_sf"/>
</dbReference>
<keyword evidence="2" id="KW-0689">Ribosomal protein</keyword>
<dbReference type="GO" id="GO:0022625">
    <property type="term" value="C:cytosolic large ribosomal subunit"/>
    <property type="evidence" value="ECO:0007669"/>
    <property type="project" value="TreeGrafter"/>
</dbReference>
<feature type="domain" description="Large ribosomal subunit protein uL30-like ferredoxin-like fold" evidence="4">
    <location>
        <begin position="7"/>
        <end position="55"/>
    </location>
</feature>
<dbReference type="SUPFAM" id="SSF55129">
    <property type="entry name" value="Ribosomal protein L30p/L7e"/>
    <property type="match status" value="1"/>
</dbReference>